<dbReference type="STRING" id="1590841.A0A2R6Q8I7"/>
<feature type="region of interest" description="Disordered" evidence="2">
    <location>
        <begin position="448"/>
        <end position="516"/>
    </location>
</feature>
<feature type="compositionally biased region" description="Basic residues" evidence="2">
    <location>
        <begin position="498"/>
        <end position="513"/>
    </location>
</feature>
<feature type="region of interest" description="Disordered" evidence="2">
    <location>
        <begin position="1"/>
        <end position="22"/>
    </location>
</feature>
<protein>
    <submittedName>
        <fullName evidence="3">Uncharacterized protein</fullName>
    </submittedName>
</protein>
<gene>
    <name evidence="3" type="ORF">CEY00_Acc20067</name>
</gene>
<dbReference type="PANTHER" id="PTHR31071">
    <property type="entry name" value="GB|AAF24581.1"/>
    <property type="match status" value="1"/>
</dbReference>
<dbReference type="Gramene" id="PSS04224">
    <property type="protein sequence ID" value="PSS04224"/>
    <property type="gene ID" value="CEY00_Acc20067"/>
</dbReference>
<proteinExistence type="predicted"/>
<dbReference type="EMBL" id="NKQK01000018">
    <property type="protein sequence ID" value="PSS04224.1"/>
    <property type="molecule type" value="Genomic_DNA"/>
</dbReference>
<comment type="caution">
    <text evidence="3">The sequence shown here is derived from an EMBL/GenBank/DDBJ whole genome shotgun (WGS) entry which is preliminary data.</text>
</comment>
<evidence type="ECO:0000256" key="2">
    <source>
        <dbReference type="SAM" id="MobiDB-lite"/>
    </source>
</evidence>
<evidence type="ECO:0000313" key="3">
    <source>
        <dbReference type="EMBL" id="PSS04224.1"/>
    </source>
</evidence>
<dbReference type="PANTHER" id="PTHR31071:SF9">
    <property type="entry name" value="INTRACELLULAR PROTEIN TRANSPORT PROTEIN USO1-RELATED"/>
    <property type="match status" value="1"/>
</dbReference>
<feature type="compositionally biased region" description="Basic residues" evidence="2">
    <location>
        <begin position="658"/>
        <end position="673"/>
    </location>
</feature>
<accession>A0A2R6Q8I7</accession>
<feature type="compositionally biased region" description="Basic and acidic residues" evidence="2">
    <location>
        <begin position="629"/>
        <end position="657"/>
    </location>
</feature>
<dbReference type="OMA" id="SKNDVMG"/>
<dbReference type="AlphaFoldDB" id="A0A2R6Q8I7"/>
<evidence type="ECO:0000313" key="4">
    <source>
        <dbReference type="Proteomes" id="UP000241394"/>
    </source>
</evidence>
<sequence length="673" mass="76225">MKRVEKSGEEPAEKQEKAREKLGKKLRRGVVLRKSGGHCTPVLPYWRLLLAAGDGPRGDAHDSHSHTIVNKVPSSSSLVSARKLAANLWELHQYRLPLSKMHHGGNGLPPRLRRLHHHHHHQVPDPSPSSPDLPGSASGLRRHVAASLMQHHRSIERNNHVIQPLSPTSYGSSMEMAPYNPAVTPASSLEFKGRIGETGYSLKTSTELIKVLNRIWSLEEQHISNMSLVKAMKKELINARARIKELVRDQQADRHEIEDLRNQIVEDKLVRKSKEQDRISTAVQSVKDELEDERKLRKRSEGLHRKLARELYEVKTSLASASKELERQRKSRKLLEDLCDEFASGIRDYEQEVHELRQKCDKDWTDRADRDQLILHISESWLDERKQMKLGESQYSLGEKNSTANKLGSEIETFLQAKRAGNSRSNDDLVPRGPNVCRNSLESIPLNAVGSAPQDVGEDEDSAGSDSHCFELNKPTLGGLKPHENEPEEDQTYDRLKPNHKNKNLTSRRKVKGHSPTSLQLKFEEQMARAISINESKTSVGDTDQWKIGEANPLEASISRKSEICEAIEEGEYEGMYNVDELIRSQYLLSEARNMHPDSNYVVASSANSVWRRHASPVRQWMATLPSEDLDKSESSSKLPPDLKENTLKAKLLEARTRGQRSRSRLKASKVSF</sequence>
<reference evidence="3 4" key="1">
    <citation type="submission" date="2017-07" db="EMBL/GenBank/DDBJ databases">
        <title>An improved, manually edited Actinidia chinensis var. chinensis (kiwifruit) genome highlights the challenges associated with draft genomes and gene prediction in plants.</title>
        <authorList>
            <person name="Pilkington S."/>
            <person name="Crowhurst R."/>
            <person name="Hilario E."/>
            <person name="Nardozza S."/>
            <person name="Fraser L."/>
            <person name="Peng Y."/>
            <person name="Gunaseelan K."/>
            <person name="Simpson R."/>
            <person name="Tahir J."/>
            <person name="Deroles S."/>
            <person name="Templeton K."/>
            <person name="Luo Z."/>
            <person name="Davy M."/>
            <person name="Cheng C."/>
            <person name="Mcneilage M."/>
            <person name="Scaglione D."/>
            <person name="Liu Y."/>
            <person name="Zhang Q."/>
            <person name="Datson P."/>
            <person name="De Silva N."/>
            <person name="Gardiner S."/>
            <person name="Bassett H."/>
            <person name="Chagne D."/>
            <person name="Mccallum J."/>
            <person name="Dzierzon H."/>
            <person name="Deng C."/>
            <person name="Wang Y.-Y."/>
            <person name="Barron N."/>
            <person name="Manako K."/>
            <person name="Bowen J."/>
            <person name="Foster T."/>
            <person name="Erridge Z."/>
            <person name="Tiffin H."/>
            <person name="Waite C."/>
            <person name="Davies K."/>
            <person name="Grierson E."/>
            <person name="Laing W."/>
            <person name="Kirk R."/>
            <person name="Chen X."/>
            <person name="Wood M."/>
            <person name="Montefiori M."/>
            <person name="Brummell D."/>
            <person name="Schwinn K."/>
            <person name="Catanach A."/>
            <person name="Fullerton C."/>
            <person name="Li D."/>
            <person name="Meiyalaghan S."/>
            <person name="Nieuwenhuizen N."/>
            <person name="Read N."/>
            <person name="Prakash R."/>
            <person name="Hunter D."/>
            <person name="Zhang H."/>
            <person name="Mckenzie M."/>
            <person name="Knabel M."/>
            <person name="Harris A."/>
            <person name="Allan A."/>
            <person name="Chen A."/>
            <person name="Janssen B."/>
            <person name="Plunkett B."/>
            <person name="Dwamena C."/>
            <person name="Voogd C."/>
            <person name="Leif D."/>
            <person name="Lafferty D."/>
            <person name="Souleyre E."/>
            <person name="Varkonyi-Gasic E."/>
            <person name="Gambi F."/>
            <person name="Hanley J."/>
            <person name="Yao J.-L."/>
            <person name="Cheung J."/>
            <person name="David K."/>
            <person name="Warren B."/>
            <person name="Marsh K."/>
            <person name="Snowden K."/>
            <person name="Lin-Wang K."/>
            <person name="Brian L."/>
            <person name="Martinez-Sanchez M."/>
            <person name="Wang M."/>
            <person name="Ileperuma N."/>
            <person name="Macnee N."/>
            <person name="Campin R."/>
            <person name="Mcatee P."/>
            <person name="Drummond R."/>
            <person name="Espley R."/>
            <person name="Ireland H."/>
            <person name="Wu R."/>
            <person name="Atkinson R."/>
            <person name="Karunairetnam S."/>
            <person name="Bulley S."/>
            <person name="Chunkath S."/>
            <person name="Hanley Z."/>
            <person name="Storey R."/>
            <person name="Thrimawithana A."/>
            <person name="Thomson S."/>
            <person name="David C."/>
            <person name="Testolin R."/>
        </authorList>
    </citation>
    <scope>NUCLEOTIDE SEQUENCE [LARGE SCALE GENOMIC DNA]</scope>
    <source>
        <strain evidence="4">cv. Red5</strain>
        <tissue evidence="3">Young leaf</tissue>
    </source>
</reference>
<dbReference type="InParanoid" id="A0A2R6Q8I7"/>
<dbReference type="Proteomes" id="UP000241394">
    <property type="component" value="Chromosome LG18"/>
</dbReference>
<keyword evidence="1" id="KW-0175">Coiled coil</keyword>
<dbReference type="InterPro" id="IPR043424">
    <property type="entry name" value="BLT-like"/>
</dbReference>
<name>A0A2R6Q8I7_ACTCC</name>
<reference evidence="4" key="2">
    <citation type="journal article" date="2018" name="BMC Genomics">
        <title>A manually annotated Actinidia chinensis var. chinensis (kiwifruit) genome highlights the challenges associated with draft genomes and gene prediction in plants.</title>
        <authorList>
            <person name="Pilkington S.M."/>
            <person name="Crowhurst R."/>
            <person name="Hilario E."/>
            <person name="Nardozza S."/>
            <person name="Fraser L."/>
            <person name="Peng Y."/>
            <person name="Gunaseelan K."/>
            <person name="Simpson R."/>
            <person name="Tahir J."/>
            <person name="Deroles S.C."/>
            <person name="Templeton K."/>
            <person name="Luo Z."/>
            <person name="Davy M."/>
            <person name="Cheng C."/>
            <person name="McNeilage M."/>
            <person name="Scaglione D."/>
            <person name="Liu Y."/>
            <person name="Zhang Q."/>
            <person name="Datson P."/>
            <person name="De Silva N."/>
            <person name="Gardiner S.E."/>
            <person name="Bassett H."/>
            <person name="Chagne D."/>
            <person name="McCallum J."/>
            <person name="Dzierzon H."/>
            <person name="Deng C."/>
            <person name="Wang Y.Y."/>
            <person name="Barron L."/>
            <person name="Manako K."/>
            <person name="Bowen J."/>
            <person name="Foster T.M."/>
            <person name="Erridge Z.A."/>
            <person name="Tiffin H."/>
            <person name="Waite C.N."/>
            <person name="Davies K.M."/>
            <person name="Grierson E.P."/>
            <person name="Laing W.A."/>
            <person name="Kirk R."/>
            <person name="Chen X."/>
            <person name="Wood M."/>
            <person name="Montefiori M."/>
            <person name="Brummell D.A."/>
            <person name="Schwinn K.E."/>
            <person name="Catanach A."/>
            <person name="Fullerton C."/>
            <person name="Li D."/>
            <person name="Meiyalaghan S."/>
            <person name="Nieuwenhuizen N."/>
            <person name="Read N."/>
            <person name="Prakash R."/>
            <person name="Hunter D."/>
            <person name="Zhang H."/>
            <person name="McKenzie M."/>
            <person name="Knabel M."/>
            <person name="Harris A."/>
            <person name="Allan A.C."/>
            <person name="Gleave A."/>
            <person name="Chen A."/>
            <person name="Janssen B.J."/>
            <person name="Plunkett B."/>
            <person name="Ampomah-Dwamena C."/>
            <person name="Voogd C."/>
            <person name="Leif D."/>
            <person name="Lafferty D."/>
            <person name="Souleyre E.J.F."/>
            <person name="Varkonyi-Gasic E."/>
            <person name="Gambi F."/>
            <person name="Hanley J."/>
            <person name="Yao J.L."/>
            <person name="Cheung J."/>
            <person name="David K.M."/>
            <person name="Warren B."/>
            <person name="Marsh K."/>
            <person name="Snowden K.C."/>
            <person name="Lin-Wang K."/>
            <person name="Brian L."/>
            <person name="Martinez-Sanchez M."/>
            <person name="Wang M."/>
            <person name="Ileperuma N."/>
            <person name="Macnee N."/>
            <person name="Campin R."/>
            <person name="McAtee P."/>
            <person name="Drummond R.S.M."/>
            <person name="Espley R.V."/>
            <person name="Ireland H.S."/>
            <person name="Wu R."/>
            <person name="Atkinson R.G."/>
            <person name="Karunairetnam S."/>
            <person name="Bulley S."/>
            <person name="Chunkath S."/>
            <person name="Hanley Z."/>
            <person name="Storey R."/>
            <person name="Thrimawithana A.H."/>
            <person name="Thomson S."/>
            <person name="David C."/>
            <person name="Testolin R."/>
            <person name="Huang H."/>
            <person name="Hellens R.P."/>
            <person name="Schaffer R.J."/>
        </authorList>
    </citation>
    <scope>NUCLEOTIDE SEQUENCE [LARGE SCALE GENOMIC DNA]</scope>
    <source>
        <strain evidence="4">cv. Red5</strain>
    </source>
</reference>
<feature type="coiled-coil region" evidence="1">
    <location>
        <begin position="229"/>
        <end position="263"/>
    </location>
</feature>
<keyword evidence="4" id="KW-1185">Reference proteome</keyword>
<evidence type="ECO:0000256" key="1">
    <source>
        <dbReference type="SAM" id="Coils"/>
    </source>
</evidence>
<dbReference type="FunCoup" id="A0A2R6Q8I7">
    <property type="interactions" value="800"/>
</dbReference>
<organism evidence="3 4">
    <name type="scientific">Actinidia chinensis var. chinensis</name>
    <name type="common">Chinese soft-hair kiwi</name>
    <dbReference type="NCBI Taxonomy" id="1590841"/>
    <lineage>
        <taxon>Eukaryota</taxon>
        <taxon>Viridiplantae</taxon>
        <taxon>Streptophyta</taxon>
        <taxon>Embryophyta</taxon>
        <taxon>Tracheophyta</taxon>
        <taxon>Spermatophyta</taxon>
        <taxon>Magnoliopsida</taxon>
        <taxon>eudicotyledons</taxon>
        <taxon>Gunneridae</taxon>
        <taxon>Pentapetalae</taxon>
        <taxon>asterids</taxon>
        <taxon>Ericales</taxon>
        <taxon>Actinidiaceae</taxon>
        <taxon>Actinidia</taxon>
    </lineage>
</organism>
<feature type="coiled-coil region" evidence="1">
    <location>
        <begin position="318"/>
        <end position="359"/>
    </location>
</feature>
<dbReference type="OrthoDB" id="670909at2759"/>
<feature type="region of interest" description="Disordered" evidence="2">
    <location>
        <begin position="625"/>
        <end position="673"/>
    </location>
</feature>
<feature type="region of interest" description="Disordered" evidence="2">
    <location>
        <begin position="117"/>
        <end position="138"/>
    </location>
</feature>